<dbReference type="EMBL" id="CM001377">
    <property type="protein sequence ID" value="EHM10090.1"/>
    <property type="molecule type" value="Genomic_DNA"/>
</dbReference>
<reference evidence="3 4" key="1">
    <citation type="submission" date="2011-10" db="EMBL/GenBank/DDBJ databases">
        <title>The Noncontiguous Finished genome of Thermanaerovibrio velox DSM 12556.</title>
        <authorList>
            <consortium name="US DOE Joint Genome Institute (JGI-PGF)"/>
            <person name="Lucas S."/>
            <person name="Copeland A."/>
            <person name="Lapidus A."/>
            <person name="Glavina del Rio T."/>
            <person name="Dalin E."/>
            <person name="Tice H."/>
            <person name="Bruce D."/>
            <person name="Goodwin L."/>
            <person name="Pitluck S."/>
            <person name="Peters L."/>
            <person name="Mikhailova N."/>
            <person name="Teshima H."/>
            <person name="Kyrpides N."/>
            <person name="Mavromatis K."/>
            <person name="Ivanova N."/>
            <person name="Markowitz V."/>
            <person name="Cheng J.-F."/>
            <person name="Hugenholtz P."/>
            <person name="Woyke T."/>
            <person name="Wu D."/>
            <person name="Spring S."/>
            <person name="Brambilla E.-M."/>
            <person name="Klenk H.-P."/>
            <person name="Eisen J.A."/>
        </authorList>
    </citation>
    <scope>NUCLEOTIDE SEQUENCE [LARGE SCALE GENOMIC DNA]</scope>
    <source>
        <strain evidence="3 4">DSM 12556</strain>
    </source>
</reference>
<dbReference type="Gene3D" id="3.40.50.2300">
    <property type="match status" value="1"/>
</dbReference>
<dbReference type="STRING" id="926567.TheveDRAFT_0958"/>
<dbReference type="AlphaFoldDB" id="H0US01"/>
<dbReference type="InterPro" id="IPR036196">
    <property type="entry name" value="Ptyr_pPase_sf"/>
</dbReference>
<accession>H0US01</accession>
<evidence type="ECO:0000313" key="3">
    <source>
        <dbReference type="EMBL" id="EHM10090.1"/>
    </source>
</evidence>
<dbReference type="SMART" id="SM00226">
    <property type="entry name" value="LMWPc"/>
    <property type="match status" value="1"/>
</dbReference>
<dbReference type="PANTHER" id="PTHR43428">
    <property type="entry name" value="ARSENATE REDUCTASE"/>
    <property type="match status" value="1"/>
</dbReference>
<dbReference type="PANTHER" id="PTHR43428:SF1">
    <property type="entry name" value="ARSENATE REDUCTASE"/>
    <property type="match status" value="1"/>
</dbReference>
<evidence type="ECO:0000313" key="4">
    <source>
        <dbReference type="Proteomes" id="UP000005730"/>
    </source>
</evidence>
<evidence type="ECO:0000259" key="2">
    <source>
        <dbReference type="SMART" id="SM00226"/>
    </source>
</evidence>
<dbReference type="Pfam" id="PF01451">
    <property type="entry name" value="LMWPc"/>
    <property type="match status" value="1"/>
</dbReference>
<dbReference type="HOGENOM" id="CLU_071415_3_2_0"/>
<dbReference type="GO" id="GO:0046685">
    <property type="term" value="P:response to arsenic-containing substance"/>
    <property type="evidence" value="ECO:0007669"/>
    <property type="project" value="UniProtKB-KW"/>
</dbReference>
<dbReference type="InterPro" id="IPR023485">
    <property type="entry name" value="Ptyr_pPase"/>
</dbReference>
<keyword evidence="1" id="KW-0059">Arsenical resistance</keyword>
<organism evidence="3 4">
    <name type="scientific">Thermanaerovibrio velox DSM 12556</name>
    <dbReference type="NCBI Taxonomy" id="926567"/>
    <lineage>
        <taxon>Bacteria</taxon>
        <taxon>Thermotogati</taxon>
        <taxon>Synergistota</taxon>
        <taxon>Synergistia</taxon>
        <taxon>Synergistales</taxon>
        <taxon>Synergistaceae</taxon>
        <taxon>Thermanaerovibrio</taxon>
    </lineage>
</organism>
<keyword evidence="4" id="KW-1185">Reference proteome</keyword>
<evidence type="ECO:0000256" key="1">
    <source>
        <dbReference type="ARBA" id="ARBA00022849"/>
    </source>
</evidence>
<dbReference type="eggNOG" id="COG0394">
    <property type="taxonomic scope" value="Bacteria"/>
</dbReference>
<dbReference type="Proteomes" id="UP000005730">
    <property type="component" value="Chromosome"/>
</dbReference>
<protein>
    <submittedName>
        <fullName evidence="3">Protein-tyrosine-phosphatase</fullName>
    </submittedName>
</protein>
<feature type="domain" description="Phosphotyrosine protein phosphatase I" evidence="2">
    <location>
        <begin position="5"/>
        <end position="142"/>
    </location>
</feature>
<sequence>MMEKVRVLFLCGRNTARSQMGEAFLRHMGGDMFDVWSAGLEPGDGVLQIVKDVMSEVGIDMSMHYSKSAMELLDKGLEFDIVVTVCDAAVAGRCPDYPGVSRKLHWPFPDPAALKGSHEEVLNGARKIRDMIRDAVGELIKEVVEEGGFSGR</sequence>
<dbReference type="SUPFAM" id="SSF52788">
    <property type="entry name" value="Phosphotyrosine protein phosphatases I"/>
    <property type="match status" value="1"/>
</dbReference>
<name>H0US01_9BACT</name>
<dbReference type="CDD" id="cd16345">
    <property type="entry name" value="LMWP_ArsC"/>
    <property type="match status" value="1"/>
</dbReference>
<proteinExistence type="predicted"/>
<gene>
    <name evidence="3" type="ORF">TheveDRAFT_0958</name>
</gene>